<keyword evidence="2" id="KW-1185">Reference proteome</keyword>
<accession>A0ACD5TEG2</accession>
<name>A0ACD5TEG2_AVESA</name>
<reference evidence="1" key="1">
    <citation type="submission" date="2021-05" db="EMBL/GenBank/DDBJ databases">
        <authorList>
            <person name="Scholz U."/>
            <person name="Mascher M."/>
            <person name="Fiebig A."/>
        </authorList>
    </citation>
    <scope>NUCLEOTIDE SEQUENCE [LARGE SCALE GENOMIC DNA]</scope>
</reference>
<dbReference type="EnsemblPlants" id="AVESA.00010b.r2.1AG0039780.1">
    <property type="protein sequence ID" value="AVESA.00010b.r2.1AG0039780.1.CDS"/>
    <property type="gene ID" value="AVESA.00010b.r2.1AG0039780"/>
</dbReference>
<sequence>MPCLGVTAVASVQPPRPPPHLPPLSLTPRVAVPQLPRPRDISRVPAAVAVSTPSQPLAIAVPFQVLRRNVLSTLLSTSAFLLFGPKRTALAETTGGAFREYIDTFDGYSFLYPKGWIQVRGAGADIFFRDPVLLDVNMSVDISSPSSSNYKTVEDLGPPEKAAEGVLKQYLTEFMSTRLGVRRESNVLSASSKVGDDGKLYYEVEVNIKSYASNNELAVMPKDRVQSLEWDRRYLTVLGVENNRLYALRLQSPERVLLEEEGDLRRVMDSFRVNKIEA</sequence>
<protein>
    <submittedName>
        <fullName evidence="1">Uncharacterized protein</fullName>
    </submittedName>
</protein>
<dbReference type="Proteomes" id="UP001732700">
    <property type="component" value="Chromosome 1A"/>
</dbReference>
<reference evidence="1" key="2">
    <citation type="submission" date="2025-09" db="UniProtKB">
        <authorList>
            <consortium name="EnsemblPlants"/>
        </authorList>
    </citation>
    <scope>IDENTIFICATION</scope>
</reference>
<organism evidence="1 2">
    <name type="scientific">Avena sativa</name>
    <name type="common">Oat</name>
    <dbReference type="NCBI Taxonomy" id="4498"/>
    <lineage>
        <taxon>Eukaryota</taxon>
        <taxon>Viridiplantae</taxon>
        <taxon>Streptophyta</taxon>
        <taxon>Embryophyta</taxon>
        <taxon>Tracheophyta</taxon>
        <taxon>Spermatophyta</taxon>
        <taxon>Magnoliopsida</taxon>
        <taxon>Liliopsida</taxon>
        <taxon>Poales</taxon>
        <taxon>Poaceae</taxon>
        <taxon>BOP clade</taxon>
        <taxon>Pooideae</taxon>
        <taxon>Poodae</taxon>
        <taxon>Poeae</taxon>
        <taxon>Poeae Chloroplast Group 1 (Aveneae type)</taxon>
        <taxon>Aveninae</taxon>
        <taxon>Avena</taxon>
    </lineage>
</organism>
<proteinExistence type="predicted"/>
<evidence type="ECO:0000313" key="1">
    <source>
        <dbReference type="EnsemblPlants" id="AVESA.00010b.r2.1AG0039780.1.CDS"/>
    </source>
</evidence>
<evidence type="ECO:0000313" key="2">
    <source>
        <dbReference type="Proteomes" id="UP001732700"/>
    </source>
</evidence>